<dbReference type="RefSeq" id="WP_400880196.1">
    <property type="nucleotide sequence ID" value="NZ_JBIWXY010000001.1"/>
</dbReference>
<evidence type="ECO:0000256" key="9">
    <source>
        <dbReference type="PROSITE-ProRule" id="PRU00433"/>
    </source>
</evidence>
<keyword evidence="3 9" id="KW-0349">Heme</keyword>
<comment type="subcellular location">
    <subcellularLocation>
        <location evidence="1">Membrane</location>
        <topology evidence="1">Multi-pass membrane protein</topology>
    </subcellularLocation>
</comment>
<evidence type="ECO:0000256" key="7">
    <source>
        <dbReference type="ARBA" id="ARBA00023004"/>
    </source>
</evidence>
<evidence type="ECO:0000256" key="8">
    <source>
        <dbReference type="ARBA" id="ARBA00023136"/>
    </source>
</evidence>
<dbReference type="PANTHER" id="PTHR31632">
    <property type="entry name" value="IRON TRANSPORTER FTH1"/>
    <property type="match status" value="1"/>
</dbReference>
<evidence type="ECO:0000256" key="6">
    <source>
        <dbReference type="ARBA" id="ARBA00022989"/>
    </source>
</evidence>
<dbReference type="Gene3D" id="1.10.760.10">
    <property type="entry name" value="Cytochrome c-like domain"/>
    <property type="match status" value="1"/>
</dbReference>
<sequence length="648" mass="70040">MIATSLSRLLRSLPALVLGSLIWLAGFHTAYAVTNEEKAQTAVHMLDYVSVDYPEFVQNGEVLNPEEYEEQLEFATQSATLIAELPALPQQADLLKQATQLREHILAKADGKTVSAAANSLRLAVIQAYKITVAPKDIPDLNRGAQLFGETCAACHGATGHGDGPLAKGLEPEPSNFHDQDRMRMRSIYGLYNTITLGVNGTPMQSYAQLPEADRWSLAFYVSTLRSTTEQQTSGEQSWQQGRGKAELGNLKQLVMQAPAEVEQAGLTDVQAYLAAHPASLKAIAGNPLNISRERLASALAAYREGDEANARQHAISAYLEGFELVENSLDNLDKPLRLNIERHMMDLRSAIARHASVADIETQIEKLNELLDDADETLGSGSLTGATAFVSSLLILLREGLEAILVLAALSAFINKTGRRDALPYFHLGWIFAVVLGGATWFVASYLLTISGAGREMTEGITALIAAAMLLYVGYWLHTKSSAHAWQQFISSHVTAALNKRTWWAIAGVSFLAVYRELFEVILFYQALWSQAGPEGQGAVLAGIVAAAVLLAIISWAILKYSVRLPLGKFFATTAGLLALLAVVFSGNGIAALQEAGVIAADRIHFISAPLLGIHPTIQTLTAQGIVLALIVAGMLLNRQEEKKAQH</sequence>
<dbReference type="Pfam" id="PF03239">
    <property type="entry name" value="FTR1"/>
    <property type="match status" value="1"/>
</dbReference>
<feature type="transmembrane region" description="Helical" evidence="10">
    <location>
        <begin position="426"/>
        <end position="449"/>
    </location>
</feature>
<evidence type="ECO:0000256" key="3">
    <source>
        <dbReference type="ARBA" id="ARBA00022617"/>
    </source>
</evidence>
<keyword evidence="6 10" id="KW-1133">Transmembrane helix</keyword>
<dbReference type="InterPro" id="IPR004923">
    <property type="entry name" value="FTR1/Fip1/EfeU"/>
</dbReference>
<keyword evidence="7 9" id="KW-0408">Iron</keyword>
<comment type="similarity">
    <text evidence="2">Belongs to the oxidase-dependent Fe transporter (OFeT) (TC 9.A.10.1) family.</text>
</comment>
<evidence type="ECO:0000313" key="12">
    <source>
        <dbReference type="EMBL" id="MFJ5445621.1"/>
    </source>
</evidence>
<feature type="domain" description="Cytochrome c" evidence="11">
    <location>
        <begin position="139"/>
        <end position="278"/>
    </location>
</feature>
<dbReference type="PROSITE" id="PS51007">
    <property type="entry name" value="CYTC"/>
    <property type="match status" value="1"/>
</dbReference>
<name>A0ABW8GJR9_9PROT</name>
<dbReference type="PANTHER" id="PTHR31632:SF2">
    <property type="entry name" value="PLASMA MEMBRANE IRON PERMEASE"/>
    <property type="match status" value="1"/>
</dbReference>
<protein>
    <submittedName>
        <fullName evidence="12">FTR1 family protein</fullName>
    </submittedName>
</protein>
<feature type="transmembrane region" description="Helical" evidence="10">
    <location>
        <begin position="389"/>
        <end position="414"/>
    </location>
</feature>
<keyword evidence="5 9" id="KW-0479">Metal-binding</keyword>
<evidence type="ECO:0000256" key="2">
    <source>
        <dbReference type="ARBA" id="ARBA00008333"/>
    </source>
</evidence>
<evidence type="ECO:0000256" key="1">
    <source>
        <dbReference type="ARBA" id="ARBA00004141"/>
    </source>
</evidence>
<dbReference type="InterPro" id="IPR036909">
    <property type="entry name" value="Cyt_c-like_dom_sf"/>
</dbReference>
<dbReference type="SUPFAM" id="SSF46626">
    <property type="entry name" value="Cytochrome c"/>
    <property type="match status" value="1"/>
</dbReference>
<dbReference type="Pfam" id="PF00034">
    <property type="entry name" value="Cytochrom_C"/>
    <property type="match status" value="1"/>
</dbReference>
<proteinExistence type="inferred from homology"/>
<feature type="transmembrane region" description="Helical" evidence="10">
    <location>
        <begin position="614"/>
        <end position="638"/>
    </location>
</feature>
<evidence type="ECO:0000256" key="4">
    <source>
        <dbReference type="ARBA" id="ARBA00022692"/>
    </source>
</evidence>
<keyword evidence="8 10" id="KW-0472">Membrane</keyword>
<feature type="transmembrane region" description="Helical" evidence="10">
    <location>
        <begin position="504"/>
        <end position="528"/>
    </location>
</feature>
<accession>A0ABW8GJR9</accession>
<comment type="caution">
    <text evidence="12">The sequence shown here is derived from an EMBL/GenBank/DDBJ whole genome shotgun (WGS) entry which is preliminary data.</text>
</comment>
<feature type="transmembrane region" description="Helical" evidence="10">
    <location>
        <begin position="540"/>
        <end position="560"/>
    </location>
</feature>
<keyword evidence="13" id="KW-1185">Reference proteome</keyword>
<evidence type="ECO:0000259" key="11">
    <source>
        <dbReference type="PROSITE" id="PS51007"/>
    </source>
</evidence>
<evidence type="ECO:0000313" key="13">
    <source>
        <dbReference type="Proteomes" id="UP001617669"/>
    </source>
</evidence>
<dbReference type="EMBL" id="JBIWXY010000001">
    <property type="protein sequence ID" value="MFJ5445621.1"/>
    <property type="molecule type" value="Genomic_DNA"/>
</dbReference>
<organism evidence="12 13">
    <name type="scientific">Methylobacillus methanolivorans</name>
    <dbReference type="NCBI Taxonomy" id="1848927"/>
    <lineage>
        <taxon>Bacteria</taxon>
        <taxon>Pseudomonadati</taxon>
        <taxon>Pseudomonadota</taxon>
        <taxon>Betaproteobacteria</taxon>
        <taxon>Nitrosomonadales</taxon>
        <taxon>Methylophilaceae</taxon>
        <taxon>Methylobacillus</taxon>
    </lineage>
</organism>
<evidence type="ECO:0000256" key="5">
    <source>
        <dbReference type="ARBA" id="ARBA00022723"/>
    </source>
</evidence>
<reference evidence="12 13" key="1">
    <citation type="submission" date="2024-11" db="EMBL/GenBank/DDBJ databases">
        <authorList>
            <person name="Kaparullina E.N."/>
            <person name="Delegan Y.A."/>
            <person name="Doronina N.V."/>
        </authorList>
    </citation>
    <scope>NUCLEOTIDE SEQUENCE [LARGE SCALE GENOMIC DNA]</scope>
    <source>
        <strain evidence="12 13">7sh_L</strain>
    </source>
</reference>
<dbReference type="Proteomes" id="UP001617669">
    <property type="component" value="Unassembled WGS sequence"/>
</dbReference>
<dbReference type="InterPro" id="IPR009056">
    <property type="entry name" value="Cyt_c-like_dom"/>
</dbReference>
<feature type="transmembrane region" description="Helical" evidence="10">
    <location>
        <begin position="461"/>
        <end position="478"/>
    </location>
</feature>
<keyword evidence="4 10" id="KW-0812">Transmembrane</keyword>
<feature type="transmembrane region" description="Helical" evidence="10">
    <location>
        <begin position="572"/>
        <end position="594"/>
    </location>
</feature>
<evidence type="ECO:0000256" key="10">
    <source>
        <dbReference type="SAM" id="Phobius"/>
    </source>
</evidence>
<gene>
    <name evidence="12" type="ORF">ACIKP9_05215</name>
</gene>